<evidence type="ECO:0000256" key="5">
    <source>
        <dbReference type="ARBA" id="ARBA00022833"/>
    </source>
</evidence>
<keyword evidence="13" id="KW-1185">Reference proteome</keyword>
<reference evidence="12 13" key="1">
    <citation type="journal article" date="2014" name="Int. J. Syst. Evol. Microbiol.">
        <title>Methanobacterium paludis sp. nov. and a novel strain of Methanobacterium lacus isolated from northern peatlands.</title>
        <authorList>
            <person name="Cadillo-Quiroz H."/>
            <person name="Brauer S.L."/>
            <person name="Goodson N."/>
            <person name="Yavitt J.B."/>
            <person name="Zinder S.H."/>
        </authorList>
    </citation>
    <scope>NUCLEOTIDE SEQUENCE [LARGE SCALE GENOMIC DNA]</scope>
    <source>
        <strain evidence="13">DSM 25820 / JCM 18151 / SWAN1</strain>
    </source>
</reference>
<dbReference type="STRING" id="868131.MSWAN_2017"/>
<keyword evidence="4 11" id="KW-0547">Nucleotide-binding</keyword>
<evidence type="ECO:0000256" key="3">
    <source>
        <dbReference type="ARBA" id="ARBA00022723"/>
    </source>
</evidence>
<comment type="similarity">
    <text evidence="8 11">Belongs to the QueC family.</text>
</comment>
<proteinExistence type="inferred from homology"/>
<evidence type="ECO:0000256" key="7">
    <source>
        <dbReference type="ARBA" id="ARBA00037768"/>
    </source>
</evidence>
<dbReference type="RefSeq" id="WP_013826525.1">
    <property type="nucleotide sequence ID" value="NC_015574.1"/>
</dbReference>
<dbReference type="EC" id="6.3.4.20" evidence="9 11"/>
<accession>F6D767</accession>
<evidence type="ECO:0000256" key="1">
    <source>
        <dbReference type="ARBA" id="ARBA00005061"/>
    </source>
</evidence>
<dbReference type="Pfam" id="PF06508">
    <property type="entry name" value="QueC"/>
    <property type="match status" value="1"/>
</dbReference>
<dbReference type="InterPro" id="IPR018317">
    <property type="entry name" value="QueC"/>
</dbReference>
<comment type="cofactor">
    <cofactor evidence="11">
        <name>Zn(2+)</name>
        <dbReference type="ChEBI" id="CHEBI:29105"/>
    </cofactor>
    <text evidence="11">Binds 1 zinc ion per subunit.</text>
</comment>
<dbReference type="UniPathway" id="UPA00391"/>
<organism evidence="12 13">
    <name type="scientific">Methanobacterium paludis (strain DSM 25820 / JCM 18151 / SWAN1)</name>
    <dbReference type="NCBI Taxonomy" id="868131"/>
    <lineage>
        <taxon>Archaea</taxon>
        <taxon>Methanobacteriati</taxon>
        <taxon>Methanobacteriota</taxon>
        <taxon>Methanomada group</taxon>
        <taxon>Methanobacteria</taxon>
        <taxon>Methanobacteriales</taxon>
        <taxon>Methanobacteriaceae</taxon>
        <taxon>Methanobacterium</taxon>
    </lineage>
</organism>
<evidence type="ECO:0000256" key="10">
    <source>
        <dbReference type="ARBA" id="ARBA00047890"/>
    </source>
</evidence>
<dbReference type="PANTHER" id="PTHR42914:SF1">
    <property type="entry name" value="7-CYANO-7-DEAZAGUANINE SYNTHASE"/>
    <property type="match status" value="1"/>
</dbReference>
<dbReference type="InterPro" id="IPR014729">
    <property type="entry name" value="Rossmann-like_a/b/a_fold"/>
</dbReference>
<gene>
    <name evidence="11" type="primary">queC</name>
    <name evidence="12" type="ordered locus">MSWAN_2017</name>
</gene>
<dbReference type="HAMAP" id="MF_01633">
    <property type="entry name" value="QueC"/>
    <property type="match status" value="1"/>
</dbReference>
<dbReference type="HOGENOM" id="CLU_081854_1_0_2"/>
<keyword evidence="3 11" id="KW-0479">Metal-binding</keyword>
<comment type="function">
    <text evidence="7 11">Catalyzes the ATP-dependent conversion of 7-carboxy-7-deazaguanine (CDG) to 7-cyano-7-deazaguanine (preQ(0)).</text>
</comment>
<evidence type="ECO:0000313" key="13">
    <source>
        <dbReference type="Proteomes" id="UP000009231"/>
    </source>
</evidence>
<evidence type="ECO:0000256" key="11">
    <source>
        <dbReference type="HAMAP-Rule" id="MF_01633"/>
    </source>
</evidence>
<comment type="catalytic activity">
    <reaction evidence="10 11">
        <text>7-carboxy-7-carbaguanine + NH4(+) + 2 ATP = 7-cyano-7-carbaguanine + 2 AMP + 2 diphosphate + 2 H(+)</text>
        <dbReference type="Rhea" id="RHEA:27982"/>
        <dbReference type="ChEBI" id="CHEBI:15378"/>
        <dbReference type="ChEBI" id="CHEBI:28938"/>
        <dbReference type="ChEBI" id="CHEBI:30616"/>
        <dbReference type="ChEBI" id="CHEBI:33019"/>
        <dbReference type="ChEBI" id="CHEBI:45075"/>
        <dbReference type="ChEBI" id="CHEBI:61036"/>
        <dbReference type="ChEBI" id="CHEBI:456215"/>
        <dbReference type="EC" id="6.3.4.20"/>
    </reaction>
</comment>
<dbReference type="Gene3D" id="3.40.50.620">
    <property type="entry name" value="HUPs"/>
    <property type="match status" value="1"/>
</dbReference>
<dbReference type="GeneID" id="10669535"/>
<evidence type="ECO:0000256" key="6">
    <source>
        <dbReference type="ARBA" id="ARBA00022840"/>
    </source>
</evidence>
<dbReference type="eggNOG" id="arCOG00039">
    <property type="taxonomic scope" value="Archaea"/>
</dbReference>
<evidence type="ECO:0000256" key="8">
    <source>
        <dbReference type="ARBA" id="ARBA00037993"/>
    </source>
</evidence>
<keyword evidence="6 11" id="KW-0067">ATP-binding</keyword>
<feature type="binding site" evidence="11">
    <location>
        <position position="209"/>
    </location>
    <ligand>
        <name>Zn(2+)</name>
        <dbReference type="ChEBI" id="CHEBI:29105"/>
    </ligand>
</feature>
<evidence type="ECO:0000256" key="4">
    <source>
        <dbReference type="ARBA" id="ARBA00022741"/>
    </source>
</evidence>
<protein>
    <recommendedName>
        <fullName evidence="9 11">7-cyano-7-deazaguanine synthase</fullName>
        <ecNumber evidence="9 11">6.3.4.20</ecNumber>
    </recommendedName>
    <alternativeName>
        <fullName evidence="11">7-cyano-7-carbaguanine synthase</fullName>
    </alternativeName>
    <alternativeName>
        <fullName evidence="11">Archaeosine biosynthesis protein QueC</fullName>
    </alternativeName>
    <alternativeName>
        <fullName evidence="11">PreQ(0) synthase</fullName>
    </alternativeName>
</protein>
<evidence type="ECO:0000256" key="9">
    <source>
        <dbReference type="ARBA" id="ARBA00039149"/>
    </source>
</evidence>
<comment type="pathway">
    <text evidence="1 11">Purine metabolism; 7-cyano-7-deazaguanine biosynthesis.</text>
</comment>
<feature type="binding site" evidence="11">
    <location>
        <position position="195"/>
    </location>
    <ligand>
        <name>Zn(2+)</name>
        <dbReference type="ChEBI" id="CHEBI:29105"/>
    </ligand>
</feature>
<dbReference type="CDD" id="cd01995">
    <property type="entry name" value="QueC-like"/>
    <property type="match status" value="1"/>
</dbReference>
<feature type="binding site" evidence="11">
    <location>
        <begin position="12"/>
        <end position="22"/>
    </location>
    <ligand>
        <name>ATP</name>
        <dbReference type="ChEBI" id="CHEBI:30616"/>
    </ligand>
</feature>
<dbReference type="NCBIfam" id="TIGR00364">
    <property type="entry name" value="7-cyano-7-deazaguanine synthase QueC"/>
    <property type="match status" value="1"/>
</dbReference>
<dbReference type="GO" id="GO:0016879">
    <property type="term" value="F:ligase activity, forming carbon-nitrogen bonds"/>
    <property type="evidence" value="ECO:0007669"/>
    <property type="project" value="UniProtKB-UniRule"/>
</dbReference>
<feature type="binding site" evidence="11">
    <location>
        <position position="206"/>
    </location>
    <ligand>
        <name>Zn(2+)</name>
        <dbReference type="ChEBI" id="CHEBI:29105"/>
    </ligand>
</feature>
<dbReference type="OrthoDB" id="6532at2157"/>
<keyword evidence="5 11" id="KW-0862">Zinc</keyword>
<dbReference type="GO" id="GO:0005524">
    <property type="term" value="F:ATP binding"/>
    <property type="evidence" value="ECO:0007669"/>
    <property type="project" value="UniProtKB-UniRule"/>
</dbReference>
<evidence type="ECO:0000313" key="12">
    <source>
        <dbReference type="EMBL" id="AEG19026.1"/>
    </source>
</evidence>
<dbReference type="Proteomes" id="UP000009231">
    <property type="component" value="Chromosome"/>
</dbReference>
<dbReference type="KEGG" id="mew:MSWAN_2017"/>
<dbReference type="EMBL" id="CP002772">
    <property type="protein sequence ID" value="AEG19026.1"/>
    <property type="molecule type" value="Genomic_DNA"/>
</dbReference>
<sequence>MVSNKKKAITVLSGGLDSTVATSYFNDEYEIHALTFDYGQWSAEREIESAKTVCEKLNIKHTVLNLPWLSKLGGSALTSNEEIPELKADELDNKEVCDETARKVWVPGRNIVFTAIATSFAEAEGAQIIIVGWDLEEAATFPDNSKEFLNAFNNVLEIGSIDNIKIEAPVIDMNKKGIVELGKQVGAPMDLSYSCYKGGKEHCGVCESCMRRKRAFQESGIEDKTIYLE</sequence>
<evidence type="ECO:0000256" key="2">
    <source>
        <dbReference type="ARBA" id="ARBA00022598"/>
    </source>
</evidence>
<dbReference type="PANTHER" id="PTHR42914">
    <property type="entry name" value="7-CYANO-7-DEAZAGUANINE SYNTHASE"/>
    <property type="match status" value="1"/>
</dbReference>
<feature type="binding site" evidence="11">
    <location>
        <position position="203"/>
    </location>
    <ligand>
        <name>Zn(2+)</name>
        <dbReference type="ChEBI" id="CHEBI:29105"/>
    </ligand>
</feature>
<dbReference type="PIRSF" id="PIRSF006293">
    <property type="entry name" value="ExsB"/>
    <property type="match status" value="1"/>
</dbReference>
<dbReference type="AlphaFoldDB" id="F6D767"/>
<dbReference type="GO" id="GO:0008270">
    <property type="term" value="F:zinc ion binding"/>
    <property type="evidence" value="ECO:0007669"/>
    <property type="project" value="UniProtKB-UniRule"/>
</dbReference>
<name>F6D767_METPW</name>
<dbReference type="SUPFAM" id="SSF52402">
    <property type="entry name" value="Adenine nucleotide alpha hydrolases-like"/>
    <property type="match status" value="1"/>
</dbReference>
<keyword evidence="2 11" id="KW-0436">Ligase</keyword>